<reference evidence="4 5" key="1">
    <citation type="submission" date="2015-12" db="EMBL/GenBank/DDBJ databases">
        <title>Draft genome sequence of Moniliophthora roreri, the causal agent of frosty pod rot of cacao.</title>
        <authorList>
            <person name="Aime M.C."/>
            <person name="Diaz-Valderrama J.R."/>
            <person name="Kijpornyongpan T."/>
            <person name="Phillips-Mora W."/>
        </authorList>
    </citation>
    <scope>NUCLEOTIDE SEQUENCE [LARGE SCALE GENOMIC DNA]</scope>
    <source>
        <strain evidence="4 5">MCA 2952</strain>
    </source>
</reference>
<dbReference type="Gene3D" id="3.40.50.12780">
    <property type="entry name" value="N-terminal domain of ligase-like"/>
    <property type="match status" value="1"/>
</dbReference>
<dbReference type="InterPro" id="IPR036291">
    <property type="entry name" value="NAD(P)-bd_dom_sf"/>
</dbReference>
<dbReference type="Proteomes" id="UP000054988">
    <property type="component" value="Unassembled WGS sequence"/>
</dbReference>
<dbReference type="InterPro" id="IPR036736">
    <property type="entry name" value="ACP-like_sf"/>
</dbReference>
<sequence>MILYQLSPIAMGKFIRPYLNLGYEADRPDGINGLPELIAFNANHNPDLVFGRQTRTDGSFCEITFVQLHEAVERCSAWLVSSGATTVRKPGDTFPKPVGILLGSDITIFIFMAALLRIGTPVLCLSARLTSVAVAHLLKATSASTILYSSQVSRTIRDLQADSENELAVKFQLALGYEAFMDPQHPELSTASAPEPYVYTVQHELGAVIMHSSGTTGLPKPIYHAPAYILGYAACHELAEPSDRYGYNVSTLPLYHGFGLLAPTLALSIGLSFVLPPASTIPTARTTLAALKVNEAQSMLSVPSILEDILNSSDPDAIAILKSLNFIAIGGAPMKESVAEQLVAQGVKLLNHWGATEIGAIAPVRCPPPDYDWHYLIPRKDLGLEVVPLDPSDPNTSFRLIGHPQGWPGPYHVQDLLVRNPNAPSQLRILGRADDLLVLATGEKVRPTGMERAVSEHPSVKDALVFGVGQPALGLLIELHNSVEESEEHVLDSLMPYLEKGNALTDAHGKVTPNMIIFTKASVKPLNRTDKGSLARKETYAAFDKEIKACYERAEQAEAEPFPTGDEAVLRSAIRKLVVTCATTAAVDFSDGSKNDSFDFFEVGMDSLQATRLRRAIQSALLATPIASKPVLPSDFCFQNSSISKLTRAVSDILSGISLDDGLDKETRRVAAMNEMVSKYTEELKTYAALAQSTRKAPWREVTGKVVLITGSTGSLGCMLLEKLSGDPTVQKLFCLNRPRAGGAEAARAYQMSSIKKRGAVVKDENWSKIVFLEASTGAENLGLDGIQYQQLLDVTHIIHNAWPVDFNRNLSSFEPHVKAVSNLVKLCLQSSVGRPKRILFASSIAVVGNYPTLNADDDYCWDVPEQAIDARTTDDFGYPEAKWVCEMVLDAANALYGTGEEPLVRGSSVRIGQMTGPEGIGAWNESEHFPIICKTAQLVKALPALSGSLSWMPVNRAASVICELLFSRHFRSFYHMENPARQSWSGILENLSTILAGPRQQPLPLIPFAEWIERVQALGNDPSVNTAAKIMQFIQHDFVRMAAGTVILNTKYAKEDSPTMVRSTSVDRKHLEEYCTYWRSVNSLI</sequence>
<name>A0A0W0F0L9_MONRR</name>
<dbReference type="PANTHER" id="PTHR43439:SF2">
    <property type="entry name" value="ENZYME, PUTATIVE (JCVI)-RELATED"/>
    <property type="match status" value="1"/>
</dbReference>
<evidence type="ECO:0000256" key="2">
    <source>
        <dbReference type="ARBA" id="ARBA00022553"/>
    </source>
</evidence>
<gene>
    <name evidence="4" type="ORF">WG66_17672</name>
</gene>
<dbReference type="Pfam" id="PF23562">
    <property type="entry name" value="AMP-binding_C_3"/>
    <property type="match status" value="1"/>
</dbReference>
<dbReference type="InterPro" id="IPR051414">
    <property type="entry name" value="Adenylate-forming_Reductase"/>
</dbReference>
<dbReference type="EMBL" id="LATX01002412">
    <property type="protein sequence ID" value="KTB29793.1"/>
    <property type="molecule type" value="Genomic_DNA"/>
</dbReference>
<dbReference type="PROSITE" id="PS00455">
    <property type="entry name" value="AMP_BINDING"/>
    <property type="match status" value="1"/>
</dbReference>
<dbReference type="SUPFAM" id="SSF56801">
    <property type="entry name" value="Acetyl-CoA synthetase-like"/>
    <property type="match status" value="1"/>
</dbReference>
<keyword evidence="2" id="KW-0597">Phosphoprotein</keyword>
<dbReference type="Pfam" id="PF07993">
    <property type="entry name" value="NAD_binding_4"/>
    <property type="match status" value="1"/>
</dbReference>
<dbReference type="PROSITE" id="PS00012">
    <property type="entry name" value="PHOSPHOPANTETHEINE"/>
    <property type="match status" value="1"/>
</dbReference>
<dbReference type="InterPro" id="IPR013120">
    <property type="entry name" value="FAR_NAD-bd"/>
</dbReference>
<evidence type="ECO:0000313" key="5">
    <source>
        <dbReference type="Proteomes" id="UP000054988"/>
    </source>
</evidence>
<dbReference type="InterPro" id="IPR009081">
    <property type="entry name" value="PP-bd_ACP"/>
</dbReference>
<dbReference type="PROSITE" id="PS50075">
    <property type="entry name" value="CARRIER"/>
    <property type="match status" value="1"/>
</dbReference>
<dbReference type="Pfam" id="PF00501">
    <property type="entry name" value="AMP-binding"/>
    <property type="match status" value="1"/>
</dbReference>
<dbReference type="InterPro" id="IPR006162">
    <property type="entry name" value="Ppantetheine_attach_site"/>
</dbReference>
<keyword evidence="1" id="KW-0596">Phosphopantetheine</keyword>
<proteinExistence type="predicted"/>
<evidence type="ECO:0000256" key="1">
    <source>
        <dbReference type="ARBA" id="ARBA00022450"/>
    </source>
</evidence>
<dbReference type="InterPro" id="IPR042099">
    <property type="entry name" value="ANL_N_sf"/>
</dbReference>
<dbReference type="InterPro" id="IPR020845">
    <property type="entry name" value="AMP-binding_CS"/>
</dbReference>
<comment type="caution">
    <text evidence="4">The sequence shown here is derived from an EMBL/GenBank/DDBJ whole genome shotgun (WGS) entry which is preliminary data.</text>
</comment>
<organism evidence="4 5">
    <name type="scientific">Moniliophthora roreri</name>
    <name type="common">Frosty pod rot fungus</name>
    <name type="synonym">Monilia roreri</name>
    <dbReference type="NCBI Taxonomy" id="221103"/>
    <lineage>
        <taxon>Eukaryota</taxon>
        <taxon>Fungi</taxon>
        <taxon>Dikarya</taxon>
        <taxon>Basidiomycota</taxon>
        <taxon>Agaricomycotina</taxon>
        <taxon>Agaricomycetes</taxon>
        <taxon>Agaricomycetidae</taxon>
        <taxon>Agaricales</taxon>
        <taxon>Marasmiineae</taxon>
        <taxon>Marasmiaceae</taxon>
        <taxon>Moniliophthora</taxon>
    </lineage>
</organism>
<dbReference type="Gene3D" id="3.40.50.720">
    <property type="entry name" value="NAD(P)-binding Rossmann-like Domain"/>
    <property type="match status" value="1"/>
</dbReference>
<dbReference type="InterPro" id="IPR000873">
    <property type="entry name" value="AMP-dep_synth/lig_dom"/>
</dbReference>
<evidence type="ECO:0000259" key="3">
    <source>
        <dbReference type="PROSITE" id="PS50075"/>
    </source>
</evidence>
<dbReference type="eggNOG" id="KOG1178">
    <property type="taxonomic scope" value="Eukaryota"/>
</dbReference>
<accession>A0A0W0F0L9</accession>
<protein>
    <recommendedName>
        <fullName evidence="3">Carrier domain-containing protein</fullName>
    </recommendedName>
</protein>
<feature type="domain" description="Carrier" evidence="3">
    <location>
        <begin position="568"/>
        <end position="654"/>
    </location>
</feature>
<dbReference type="SUPFAM" id="SSF51735">
    <property type="entry name" value="NAD(P)-binding Rossmann-fold domains"/>
    <property type="match status" value="1"/>
</dbReference>
<dbReference type="AlphaFoldDB" id="A0A0W0F0L9"/>
<evidence type="ECO:0000313" key="4">
    <source>
        <dbReference type="EMBL" id="KTB29793.1"/>
    </source>
</evidence>
<dbReference type="Gene3D" id="1.10.1200.10">
    <property type="entry name" value="ACP-like"/>
    <property type="match status" value="1"/>
</dbReference>
<dbReference type="PANTHER" id="PTHR43439">
    <property type="entry name" value="PHENYLACETATE-COENZYME A LIGASE"/>
    <property type="match status" value="1"/>
</dbReference>